<dbReference type="Pfam" id="PF03450">
    <property type="entry name" value="CO_deh_flav_C"/>
    <property type="match status" value="1"/>
</dbReference>
<comment type="caution">
    <text evidence="5">The sequence shown here is derived from an EMBL/GenBank/DDBJ whole genome shotgun (WGS) entry which is preliminary data.</text>
</comment>
<evidence type="ECO:0000313" key="5">
    <source>
        <dbReference type="EMBL" id="PZQ97668.1"/>
    </source>
</evidence>
<reference evidence="5 6" key="1">
    <citation type="submission" date="2017-08" db="EMBL/GenBank/DDBJ databases">
        <title>Infants hospitalized years apart are colonized by the same room-sourced microbial strains.</title>
        <authorList>
            <person name="Brooks B."/>
            <person name="Olm M.R."/>
            <person name="Firek B.A."/>
            <person name="Baker R."/>
            <person name="Thomas B.C."/>
            <person name="Morowitz M.J."/>
            <person name="Banfield J.F."/>
        </authorList>
    </citation>
    <scope>NUCLEOTIDE SEQUENCE [LARGE SCALE GENOMIC DNA]</scope>
    <source>
        <strain evidence="5">S2_003_000_R2_11</strain>
    </source>
</reference>
<dbReference type="AlphaFoldDB" id="A0A2W5S3V4"/>
<evidence type="ECO:0000313" key="6">
    <source>
        <dbReference type="Proteomes" id="UP000248975"/>
    </source>
</evidence>
<dbReference type="EMBL" id="QFQS01000002">
    <property type="protein sequence ID" value="PZQ97668.1"/>
    <property type="molecule type" value="Genomic_DNA"/>
</dbReference>
<dbReference type="SUPFAM" id="SSF56176">
    <property type="entry name" value="FAD-binding/transporter-associated domain-like"/>
    <property type="match status" value="1"/>
</dbReference>
<accession>A0A2W5S3V4</accession>
<dbReference type="GO" id="GO:0071949">
    <property type="term" value="F:FAD binding"/>
    <property type="evidence" value="ECO:0007669"/>
    <property type="project" value="InterPro"/>
</dbReference>
<keyword evidence="2" id="KW-0274">FAD</keyword>
<protein>
    <recommendedName>
        <fullName evidence="4">FAD-binding PCMH-type domain-containing protein</fullName>
    </recommendedName>
</protein>
<organism evidence="5 6">
    <name type="scientific">Cereibacter sphaeroides</name>
    <name type="common">Rhodobacter sphaeroides</name>
    <dbReference type="NCBI Taxonomy" id="1063"/>
    <lineage>
        <taxon>Bacteria</taxon>
        <taxon>Pseudomonadati</taxon>
        <taxon>Pseudomonadota</taxon>
        <taxon>Alphaproteobacteria</taxon>
        <taxon>Rhodobacterales</taxon>
        <taxon>Paracoccaceae</taxon>
        <taxon>Cereibacter</taxon>
    </lineage>
</organism>
<name>A0A2W5S3V4_CERSP</name>
<dbReference type="Proteomes" id="UP000248975">
    <property type="component" value="Unassembled WGS sequence"/>
</dbReference>
<gene>
    <name evidence="5" type="ORF">DI533_10860</name>
</gene>
<dbReference type="PROSITE" id="PS51387">
    <property type="entry name" value="FAD_PCMH"/>
    <property type="match status" value="1"/>
</dbReference>
<dbReference type="InterPro" id="IPR002346">
    <property type="entry name" value="Mopterin_DH_FAD-bd"/>
</dbReference>
<dbReference type="Gene3D" id="3.30.390.50">
    <property type="entry name" value="CO dehydrogenase flavoprotein, C-terminal domain"/>
    <property type="match status" value="1"/>
</dbReference>
<keyword evidence="3" id="KW-0560">Oxidoreductase</keyword>
<dbReference type="SMART" id="SM01092">
    <property type="entry name" value="CO_deh_flav_C"/>
    <property type="match status" value="1"/>
</dbReference>
<dbReference type="InterPro" id="IPR036683">
    <property type="entry name" value="CO_DH_flav_C_dom_sf"/>
</dbReference>
<keyword evidence="1" id="KW-0285">Flavoprotein</keyword>
<sequence>MKPAAFHYEAPATLAEALRLIRENADDGKILAGGQSLVPAMNFRLARPGVLVDINGVKEIDFLRETENELIIGALTRHAAFHKPVCGGPLGVMMAKVVRNIAHYPIRQRGTFGGSLCHADPASEWCLLAATLGATMVIQNQDGAREVPAAEYFRGTFTTAVGADEILAEIRLPKFAPGWGTGFYEFSRRKGDFALAMSLAALRIEGGVIREARLGLGAVADHGKRLVELEAELVGKEPTRETFVNIGQRAKGMVNPSGDIHGSAEYRRDLAGTVIERALTEAAAEAV</sequence>
<evidence type="ECO:0000256" key="3">
    <source>
        <dbReference type="ARBA" id="ARBA00023002"/>
    </source>
</evidence>
<dbReference type="GO" id="GO:0016491">
    <property type="term" value="F:oxidoreductase activity"/>
    <property type="evidence" value="ECO:0007669"/>
    <property type="project" value="UniProtKB-KW"/>
</dbReference>
<dbReference type="InterPro" id="IPR016166">
    <property type="entry name" value="FAD-bd_PCMH"/>
</dbReference>
<dbReference type="Gene3D" id="3.30.465.10">
    <property type="match status" value="1"/>
</dbReference>
<feature type="domain" description="FAD-binding PCMH-type" evidence="4">
    <location>
        <begin position="1"/>
        <end position="177"/>
    </location>
</feature>
<dbReference type="InterPro" id="IPR005107">
    <property type="entry name" value="CO_DH_flav_C"/>
</dbReference>
<dbReference type="InterPro" id="IPR036318">
    <property type="entry name" value="FAD-bd_PCMH-like_sf"/>
</dbReference>
<evidence type="ECO:0000256" key="1">
    <source>
        <dbReference type="ARBA" id="ARBA00022630"/>
    </source>
</evidence>
<dbReference type="PANTHER" id="PTHR42659">
    <property type="entry name" value="XANTHINE DEHYDROGENASE SUBUNIT C-RELATED"/>
    <property type="match status" value="1"/>
</dbReference>
<dbReference type="InterPro" id="IPR016167">
    <property type="entry name" value="FAD-bd_PCMH_sub1"/>
</dbReference>
<proteinExistence type="predicted"/>
<dbReference type="SUPFAM" id="SSF55447">
    <property type="entry name" value="CO dehydrogenase flavoprotein C-terminal domain-like"/>
    <property type="match status" value="1"/>
</dbReference>
<dbReference type="PANTHER" id="PTHR42659:SF2">
    <property type="entry name" value="XANTHINE DEHYDROGENASE SUBUNIT C-RELATED"/>
    <property type="match status" value="1"/>
</dbReference>
<evidence type="ECO:0000259" key="4">
    <source>
        <dbReference type="PROSITE" id="PS51387"/>
    </source>
</evidence>
<dbReference type="InterPro" id="IPR016169">
    <property type="entry name" value="FAD-bd_PCMH_sub2"/>
</dbReference>
<dbReference type="Pfam" id="PF00941">
    <property type="entry name" value="FAD_binding_5"/>
    <property type="match status" value="1"/>
</dbReference>
<evidence type="ECO:0000256" key="2">
    <source>
        <dbReference type="ARBA" id="ARBA00022827"/>
    </source>
</evidence>
<dbReference type="Gene3D" id="3.30.43.10">
    <property type="entry name" value="Uridine Diphospho-n-acetylenolpyruvylglucosamine Reductase, domain 2"/>
    <property type="match status" value="1"/>
</dbReference>
<dbReference type="InterPro" id="IPR051312">
    <property type="entry name" value="Diverse_Substr_Oxidored"/>
</dbReference>